<dbReference type="GO" id="GO:0006508">
    <property type="term" value="P:proteolysis"/>
    <property type="evidence" value="ECO:0007669"/>
    <property type="project" value="UniProtKB-KW"/>
</dbReference>
<dbReference type="SMART" id="SM00944">
    <property type="entry name" value="Pro-kuma_activ"/>
    <property type="match status" value="1"/>
</dbReference>
<dbReference type="PROSITE" id="PS51695">
    <property type="entry name" value="SEDOLISIN"/>
    <property type="match status" value="1"/>
</dbReference>
<keyword evidence="2" id="KW-0645">Protease</keyword>
<feature type="domain" description="Peptidase S53" evidence="11">
    <location>
        <begin position="234"/>
        <end position="579"/>
    </location>
</feature>
<dbReference type="STRING" id="1884261.A0A5C3QU75"/>
<evidence type="ECO:0000256" key="3">
    <source>
        <dbReference type="ARBA" id="ARBA00022723"/>
    </source>
</evidence>
<feature type="signal peptide" evidence="10">
    <location>
        <begin position="1"/>
        <end position="18"/>
    </location>
</feature>
<dbReference type="InterPro" id="IPR015366">
    <property type="entry name" value="S53_propep"/>
</dbReference>
<dbReference type="EMBL" id="ML178818">
    <property type="protein sequence ID" value="TFL04400.1"/>
    <property type="molecule type" value="Genomic_DNA"/>
</dbReference>
<protein>
    <submittedName>
        <fullName evidence="12">Pro-kumamolisin, activation domain-containing protein</fullName>
    </submittedName>
</protein>
<sequence length="587" mass="63744">MLSTRFVLLAALISASLGRTVPQNTPRRRSAPPEGFAVVSAAPQGETITFRISLPQKSFPGLEKALYAASTPGSKQFGQYLTKDQVKDFAGPSEDAVASVSSWLEEHGLSASSLSPSGDWISVEATVAQANKLLQADFKSYEAKGTDAPVIRTLSYELPPQVKDHIVVVHPTMTSPALSADGSEGVRNVTLQAPIVHTDALSPRQEDNPDLPLSCRRPTPEEEESMDQIAFTRAYTLGCKMDMYQIPYAPLTAPVKGNSLWISGYNNNFASHSVTRVGHLDIWRPDFNGEREMFRLVTITGGKNSQLPIGSSRFAVGQVVDLNHYFDSPVYILAHVGSLSGLMTIAPNTPVTFMSVGTDKSDDYMVWLIDQANCVLALDEPPKVLVITGSAIGSEVFVDPELTRSLCNTYAQLSARGVTVLVPVKQGGRWGNDYTCPLFDVSVTSVWDTFPSNDPDNLWEESEENAGGFSQFFDRPAYQEDAVKNAPNSEWGFVAITFAATYLGEIIALLNEELINAGKPTMGFINPLIYQNLDAFKDITLGKAPTCGTPGFNATGGWDPLSGVGSPFYPELREIAGLLRVCKRTRI</sequence>
<evidence type="ECO:0000256" key="5">
    <source>
        <dbReference type="ARBA" id="ARBA00022825"/>
    </source>
</evidence>
<dbReference type="Proteomes" id="UP000305067">
    <property type="component" value="Unassembled WGS sequence"/>
</dbReference>
<evidence type="ECO:0000256" key="9">
    <source>
        <dbReference type="SAM" id="MobiDB-lite"/>
    </source>
</evidence>
<dbReference type="GO" id="GO:0005576">
    <property type="term" value="C:extracellular region"/>
    <property type="evidence" value="ECO:0007669"/>
    <property type="project" value="UniProtKB-SubCell"/>
</dbReference>
<comment type="subcellular location">
    <subcellularLocation>
        <location evidence="1">Secreted</location>
        <location evidence="1">Extracellular space</location>
    </subcellularLocation>
</comment>
<name>A0A5C3QU75_9AGAR</name>
<dbReference type="OrthoDB" id="409122at2759"/>
<keyword evidence="6 8" id="KW-0106">Calcium</keyword>
<keyword evidence="13" id="KW-1185">Reference proteome</keyword>
<dbReference type="SUPFAM" id="SSF52743">
    <property type="entry name" value="Subtilisin-like"/>
    <property type="match status" value="1"/>
</dbReference>
<feature type="region of interest" description="Disordered" evidence="9">
    <location>
        <begin position="201"/>
        <end position="225"/>
    </location>
</feature>
<dbReference type="Gene3D" id="3.40.50.200">
    <property type="entry name" value="Peptidase S8/S53 domain"/>
    <property type="match status" value="2"/>
</dbReference>
<dbReference type="GO" id="GO:0004252">
    <property type="term" value="F:serine-type endopeptidase activity"/>
    <property type="evidence" value="ECO:0007669"/>
    <property type="project" value="InterPro"/>
</dbReference>
<dbReference type="GO" id="GO:0008240">
    <property type="term" value="F:tripeptidyl-peptidase activity"/>
    <property type="evidence" value="ECO:0007669"/>
    <property type="project" value="TreeGrafter"/>
</dbReference>
<keyword evidence="5" id="KW-0720">Serine protease</keyword>
<evidence type="ECO:0000256" key="1">
    <source>
        <dbReference type="ARBA" id="ARBA00004239"/>
    </source>
</evidence>
<dbReference type="PANTHER" id="PTHR14218">
    <property type="entry name" value="PROTEASE S8 TRIPEPTIDYL PEPTIDASE I CLN2"/>
    <property type="match status" value="1"/>
</dbReference>
<dbReference type="PANTHER" id="PTHR14218:SF15">
    <property type="entry name" value="TRIPEPTIDYL-PEPTIDASE 1"/>
    <property type="match status" value="1"/>
</dbReference>
<keyword evidence="3 8" id="KW-0479">Metal-binding</keyword>
<reference evidence="12 13" key="1">
    <citation type="journal article" date="2019" name="Nat. Ecol. Evol.">
        <title>Megaphylogeny resolves global patterns of mushroom evolution.</title>
        <authorList>
            <person name="Varga T."/>
            <person name="Krizsan K."/>
            <person name="Foldi C."/>
            <person name="Dima B."/>
            <person name="Sanchez-Garcia M."/>
            <person name="Sanchez-Ramirez S."/>
            <person name="Szollosi G.J."/>
            <person name="Szarkandi J.G."/>
            <person name="Papp V."/>
            <person name="Albert L."/>
            <person name="Andreopoulos W."/>
            <person name="Angelini C."/>
            <person name="Antonin V."/>
            <person name="Barry K.W."/>
            <person name="Bougher N.L."/>
            <person name="Buchanan P."/>
            <person name="Buyck B."/>
            <person name="Bense V."/>
            <person name="Catcheside P."/>
            <person name="Chovatia M."/>
            <person name="Cooper J."/>
            <person name="Damon W."/>
            <person name="Desjardin D."/>
            <person name="Finy P."/>
            <person name="Geml J."/>
            <person name="Haridas S."/>
            <person name="Hughes K."/>
            <person name="Justo A."/>
            <person name="Karasinski D."/>
            <person name="Kautmanova I."/>
            <person name="Kiss B."/>
            <person name="Kocsube S."/>
            <person name="Kotiranta H."/>
            <person name="LaButti K.M."/>
            <person name="Lechner B.E."/>
            <person name="Liimatainen K."/>
            <person name="Lipzen A."/>
            <person name="Lukacs Z."/>
            <person name="Mihaltcheva S."/>
            <person name="Morgado L.N."/>
            <person name="Niskanen T."/>
            <person name="Noordeloos M.E."/>
            <person name="Ohm R.A."/>
            <person name="Ortiz-Santana B."/>
            <person name="Ovrebo C."/>
            <person name="Racz N."/>
            <person name="Riley R."/>
            <person name="Savchenko A."/>
            <person name="Shiryaev A."/>
            <person name="Soop K."/>
            <person name="Spirin V."/>
            <person name="Szebenyi C."/>
            <person name="Tomsovsky M."/>
            <person name="Tulloss R.E."/>
            <person name="Uehling J."/>
            <person name="Grigoriev I.V."/>
            <person name="Vagvolgyi C."/>
            <person name="Papp T."/>
            <person name="Martin F.M."/>
            <person name="Miettinen O."/>
            <person name="Hibbett D.S."/>
            <person name="Nagy L.G."/>
        </authorList>
    </citation>
    <scope>NUCLEOTIDE SEQUENCE [LARGE SCALE GENOMIC DNA]</scope>
    <source>
        <strain evidence="12 13">CBS 309.79</strain>
    </source>
</reference>
<evidence type="ECO:0000256" key="8">
    <source>
        <dbReference type="PROSITE-ProRule" id="PRU01032"/>
    </source>
</evidence>
<dbReference type="InterPro" id="IPR050819">
    <property type="entry name" value="Tripeptidyl-peptidase_I"/>
</dbReference>
<keyword evidence="10" id="KW-0732">Signal</keyword>
<dbReference type="InterPro" id="IPR030400">
    <property type="entry name" value="Sedolisin_dom"/>
</dbReference>
<keyword evidence="4" id="KW-0378">Hydrolase</keyword>
<dbReference type="GO" id="GO:0046872">
    <property type="term" value="F:metal ion binding"/>
    <property type="evidence" value="ECO:0007669"/>
    <property type="project" value="UniProtKB-UniRule"/>
</dbReference>
<evidence type="ECO:0000256" key="2">
    <source>
        <dbReference type="ARBA" id="ARBA00022670"/>
    </source>
</evidence>
<feature type="non-terminal residue" evidence="12">
    <location>
        <position position="587"/>
    </location>
</feature>
<dbReference type="InterPro" id="IPR036852">
    <property type="entry name" value="Peptidase_S8/S53_dom_sf"/>
</dbReference>
<proteinExistence type="predicted"/>
<evidence type="ECO:0000256" key="7">
    <source>
        <dbReference type="ARBA" id="ARBA00023145"/>
    </source>
</evidence>
<evidence type="ECO:0000313" key="13">
    <source>
        <dbReference type="Proteomes" id="UP000305067"/>
    </source>
</evidence>
<feature type="binding site" evidence="8">
    <location>
        <position position="557"/>
    </location>
    <ligand>
        <name>Ca(2+)</name>
        <dbReference type="ChEBI" id="CHEBI:29108"/>
    </ligand>
</feature>
<feature type="binding site" evidence="8">
    <location>
        <position position="539"/>
    </location>
    <ligand>
        <name>Ca(2+)</name>
        <dbReference type="ChEBI" id="CHEBI:29108"/>
    </ligand>
</feature>
<dbReference type="AlphaFoldDB" id="A0A5C3QU75"/>
<accession>A0A5C3QU75</accession>
<evidence type="ECO:0000256" key="10">
    <source>
        <dbReference type="SAM" id="SignalP"/>
    </source>
</evidence>
<evidence type="ECO:0000259" key="11">
    <source>
        <dbReference type="PROSITE" id="PS51695"/>
    </source>
</evidence>
<evidence type="ECO:0000256" key="6">
    <source>
        <dbReference type="ARBA" id="ARBA00022837"/>
    </source>
</evidence>
<organism evidence="12 13">
    <name type="scientific">Pterulicium gracile</name>
    <dbReference type="NCBI Taxonomy" id="1884261"/>
    <lineage>
        <taxon>Eukaryota</taxon>
        <taxon>Fungi</taxon>
        <taxon>Dikarya</taxon>
        <taxon>Basidiomycota</taxon>
        <taxon>Agaricomycotina</taxon>
        <taxon>Agaricomycetes</taxon>
        <taxon>Agaricomycetidae</taxon>
        <taxon>Agaricales</taxon>
        <taxon>Pleurotineae</taxon>
        <taxon>Pterulaceae</taxon>
        <taxon>Pterulicium</taxon>
    </lineage>
</organism>
<dbReference type="CDD" id="cd11377">
    <property type="entry name" value="Pro-peptidase_S53"/>
    <property type="match status" value="1"/>
</dbReference>
<evidence type="ECO:0000313" key="12">
    <source>
        <dbReference type="EMBL" id="TFL04400.1"/>
    </source>
</evidence>
<dbReference type="Pfam" id="PF09286">
    <property type="entry name" value="Pro-kuma_activ"/>
    <property type="match status" value="1"/>
</dbReference>
<evidence type="ECO:0000256" key="4">
    <source>
        <dbReference type="ARBA" id="ARBA00022801"/>
    </source>
</evidence>
<dbReference type="SUPFAM" id="SSF54897">
    <property type="entry name" value="Protease propeptides/inhibitors"/>
    <property type="match status" value="1"/>
</dbReference>
<gene>
    <name evidence="12" type="ORF">BDV98DRAFT_654035</name>
</gene>
<feature type="chain" id="PRO_5022911087" evidence="10">
    <location>
        <begin position="19"/>
        <end position="587"/>
    </location>
</feature>
<keyword evidence="7" id="KW-0865">Zymogen</keyword>
<comment type="cofactor">
    <cofactor evidence="8">
        <name>Ca(2+)</name>
        <dbReference type="ChEBI" id="CHEBI:29108"/>
    </cofactor>
    <text evidence="8">Binds 1 Ca(2+) ion per subunit.</text>
</comment>
<comment type="caution">
    <text evidence="8">Lacks conserved residue(s) required for the propagation of feature annotation.</text>
</comment>
<feature type="binding site" evidence="8">
    <location>
        <position position="538"/>
    </location>
    <ligand>
        <name>Ca(2+)</name>
        <dbReference type="ChEBI" id="CHEBI:29108"/>
    </ligand>
</feature>
<feature type="binding site" evidence="8">
    <location>
        <position position="559"/>
    </location>
    <ligand>
        <name>Ca(2+)</name>
        <dbReference type="ChEBI" id="CHEBI:29108"/>
    </ligand>
</feature>